<keyword evidence="2" id="KW-0964">Secreted</keyword>
<gene>
    <name evidence="7" type="ORF">JD844_007525</name>
</gene>
<organism evidence="7 8">
    <name type="scientific">Phrynosoma platyrhinos</name>
    <name type="common">Desert horned lizard</name>
    <dbReference type="NCBI Taxonomy" id="52577"/>
    <lineage>
        <taxon>Eukaryota</taxon>
        <taxon>Metazoa</taxon>
        <taxon>Chordata</taxon>
        <taxon>Craniata</taxon>
        <taxon>Vertebrata</taxon>
        <taxon>Euteleostomi</taxon>
        <taxon>Lepidosauria</taxon>
        <taxon>Squamata</taxon>
        <taxon>Bifurcata</taxon>
        <taxon>Unidentata</taxon>
        <taxon>Episquamata</taxon>
        <taxon>Toxicofera</taxon>
        <taxon>Iguania</taxon>
        <taxon>Phrynosomatidae</taxon>
        <taxon>Phrynosomatinae</taxon>
        <taxon>Phrynosoma</taxon>
    </lineage>
</organism>
<dbReference type="InterPro" id="IPR001073">
    <property type="entry name" value="C1q_dom"/>
</dbReference>
<accession>A0ABQ7T3N1</accession>
<dbReference type="InterPro" id="IPR008983">
    <property type="entry name" value="Tumour_necrosis_fac-like_dom"/>
</dbReference>
<dbReference type="SUPFAM" id="SSF49842">
    <property type="entry name" value="TNF-like"/>
    <property type="match status" value="1"/>
</dbReference>
<evidence type="ECO:0000256" key="2">
    <source>
        <dbReference type="ARBA" id="ARBA00022525"/>
    </source>
</evidence>
<feature type="chain" id="PRO_5046418780" description="C1q domain-containing protein" evidence="5">
    <location>
        <begin position="22"/>
        <end position="486"/>
    </location>
</feature>
<evidence type="ECO:0000256" key="4">
    <source>
        <dbReference type="SAM" id="MobiDB-lite"/>
    </source>
</evidence>
<keyword evidence="8" id="KW-1185">Reference proteome</keyword>
<reference evidence="7 8" key="1">
    <citation type="journal article" date="2022" name="Gigascience">
        <title>A chromosome-level genome assembly and annotation of the desert horned lizard, Phrynosoma platyrhinos, provides insight into chromosomal rearrangements among reptiles.</title>
        <authorList>
            <person name="Koochekian N."/>
            <person name="Ascanio A."/>
            <person name="Farleigh K."/>
            <person name="Card D.C."/>
            <person name="Schield D.R."/>
            <person name="Castoe T.A."/>
            <person name="Jezkova T."/>
        </authorList>
    </citation>
    <scope>NUCLEOTIDE SEQUENCE [LARGE SCALE GENOMIC DNA]</scope>
    <source>
        <strain evidence="7">NK-2021</strain>
    </source>
</reference>
<comment type="caution">
    <text evidence="7">The sequence shown here is derived from an EMBL/GenBank/DDBJ whole genome shotgun (WGS) entry which is preliminary data.</text>
</comment>
<dbReference type="Gene3D" id="2.60.120.40">
    <property type="match status" value="1"/>
</dbReference>
<dbReference type="InterPro" id="IPR050392">
    <property type="entry name" value="Collagen/C1q_domain"/>
</dbReference>
<dbReference type="PANTHER" id="PTHR15427">
    <property type="entry name" value="EMILIN ELASTIN MICROFIBRIL INTERFACE-LOCATED PROTEIN ELASTIN MICROFIBRIL INTERFACER"/>
    <property type="match status" value="1"/>
</dbReference>
<dbReference type="Pfam" id="PF00386">
    <property type="entry name" value="C1q"/>
    <property type="match status" value="1"/>
</dbReference>
<dbReference type="InterPro" id="IPR008160">
    <property type="entry name" value="Collagen"/>
</dbReference>
<name>A0ABQ7T3N1_PHRPL</name>
<protein>
    <recommendedName>
        <fullName evidence="6">C1q domain-containing protein</fullName>
    </recommendedName>
</protein>
<feature type="domain" description="C1q" evidence="6">
    <location>
        <begin position="350"/>
        <end position="486"/>
    </location>
</feature>
<feature type="compositionally biased region" description="Basic and acidic residues" evidence="4">
    <location>
        <begin position="283"/>
        <end position="304"/>
    </location>
</feature>
<feature type="compositionally biased region" description="Polar residues" evidence="4">
    <location>
        <begin position="43"/>
        <end position="54"/>
    </location>
</feature>
<proteinExistence type="predicted"/>
<keyword evidence="3 5" id="KW-0732">Signal</keyword>
<dbReference type="SMART" id="SM00110">
    <property type="entry name" value="C1Q"/>
    <property type="match status" value="1"/>
</dbReference>
<dbReference type="EMBL" id="JAIPUX010001880">
    <property type="protein sequence ID" value="KAH0624121.1"/>
    <property type="molecule type" value="Genomic_DNA"/>
</dbReference>
<feature type="compositionally biased region" description="Basic and acidic residues" evidence="4">
    <location>
        <begin position="187"/>
        <end position="197"/>
    </location>
</feature>
<dbReference type="PRINTS" id="PR00007">
    <property type="entry name" value="COMPLEMNTC1Q"/>
</dbReference>
<evidence type="ECO:0000256" key="5">
    <source>
        <dbReference type="SAM" id="SignalP"/>
    </source>
</evidence>
<feature type="compositionally biased region" description="Basic and acidic residues" evidence="4">
    <location>
        <begin position="247"/>
        <end position="256"/>
    </location>
</feature>
<comment type="subcellular location">
    <subcellularLocation>
        <location evidence="1">Secreted</location>
    </subcellularLocation>
</comment>
<feature type="region of interest" description="Disordered" evidence="4">
    <location>
        <begin position="183"/>
        <end position="204"/>
    </location>
</feature>
<feature type="region of interest" description="Disordered" evidence="4">
    <location>
        <begin position="43"/>
        <end position="74"/>
    </location>
</feature>
<evidence type="ECO:0000259" key="6">
    <source>
        <dbReference type="PROSITE" id="PS50871"/>
    </source>
</evidence>
<sequence length="486" mass="51409">MPSLLLIPALLSSIIWVPVRMTAIFNFAPNQLFTVESLTGTTETVDPKQTSTVPPDQDPKTNEIDPVTDGGSRASSQIVVTSPATFFFNAGDGVENKNLPEATATTTIASKQQMTSKLFIAATSVPMYSDIGSSGDENSSSSFTPFAGANKELAVADRVAPAISNTPKENNADTERHCFCKIPGAEGQKRDQGEKKNAGVPRHARKKGEIRFLVDVGQEITAERGDSRSKPGHIEDLGGFNNSSCPKGDKGDKGDDGNTGPIGLQGPKGDKGDYGESGPKSDIGLKGDPGEKGERGLPGKKGDKGLLGVQGAPGIKGDPGMQGIVGLPGQQGPIGLPGRKGQKEQKGDCRAVEPTAFSVALQKRRSFPLPGSPVTFENIFLNENEAYHDESNIFTANAGGIYFFSYHLSVSGRSLQAGLFHNGERILKVLSVRQPAQNVGQVSGSVLVHLSEDDEIWLEILNASQNGLVADKTTDSVFSGFLLYPD</sequence>
<dbReference type="Pfam" id="PF01391">
    <property type="entry name" value="Collagen"/>
    <property type="match status" value="1"/>
</dbReference>
<dbReference type="PANTHER" id="PTHR15427:SF54">
    <property type="entry name" value="C1Q DOMAIN-CONTAINING PROTEIN"/>
    <property type="match status" value="1"/>
</dbReference>
<feature type="compositionally biased region" description="Basic and acidic residues" evidence="4">
    <location>
        <begin position="222"/>
        <end position="236"/>
    </location>
</feature>
<evidence type="ECO:0000313" key="8">
    <source>
        <dbReference type="Proteomes" id="UP000826234"/>
    </source>
</evidence>
<feature type="signal peptide" evidence="5">
    <location>
        <begin position="1"/>
        <end position="21"/>
    </location>
</feature>
<dbReference type="Proteomes" id="UP000826234">
    <property type="component" value="Unassembled WGS sequence"/>
</dbReference>
<evidence type="ECO:0000256" key="1">
    <source>
        <dbReference type="ARBA" id="ARBA00004613"/>
    </source>
</evidence>
<feature type="region of interest" description="Disordered" evidence="4">
    <location>
        <begin position="222"/>
        <end position="305"/>
    </location>
</feature>
<evidence type="ECO:0000313" key="7">
    <source>
        <dbReference type="EMBL" id="KAH0624121.1"/>
    </source>
</evidence>
<dbReference type="PROSITE" id="PS50871">
    <property type="entry name" value="C1Q"/>
    <property type="match status" value="1"/>
</dbReference>
<evidence type="ECO:0000256" key="3">
    <source>
        <dbReference type="ARBA" id="ARBA00022729"/>
    </source>
</evidence>